<dbReference type="GO" id="GO:0008237">
    <property type="term" value="F:metallopeptidase activity"/>
    <property type="evidence" value="ECO:0007669"/>
    <property type="project" value="UniProtKB-KW"/>
</dbReference>
<keyword evidence="2" id="KW-0482">Metalloprotease</keyword>
<sequence length="284" mass="31419">MPTPVLGSGSTPITAVRSQVKRLTTAWFRLVPARTQLRIFSTGSLGFAIGLTARAANDPMEENLRKAFFAWIIWATVALSPPFERARQSNTRSVVRSVVRSLRVTWVRSIRWLGFVMPRPTSQMVGWKKIALWVVLVPVLVAVGHYLLFESVVNLETWFPITDADVIAARKEREDYLLRGGFFTAMTGAFLLAAVPEEILFRSGVLAVQRWKPSNRILILSVASVMVVLFAGWHASFGFSNVVFSFVGGAFFTALALYTRSLWPAIVAHGVGNLISAAHLILTS</sequence>
<dbReference type="InterPro" id="IPR003675">
    <property type="entry name" value="Rce1/LyrA-like_dom"/>
</dbReference>
<proteinExistence type="predicted"/>
<evidence type="ECO:0000259" key="1">
    <source>
        <dbReference type="Pfam" id="PF02517"/>
    </source>
</evidence>
<dbReference type="RefSeq" id="WP_019750026.1">
    <property type="nucleotide sequence ID" value="NZ_BHXB01000003.1"/>
</dbReference>
<dbReference type="GO" id="GO:0080120">
    <property type="term" value="P:CAAX-box protein maturation"/>
    <property type="evidence" value="ECO:0007669"/>
    <property type="project" value="UniProtKB-ARBA"/>
</dbReference>
<organism evidence="2 3">
    <name type="scientific">Rhodococcus erythropolis</name>
    <name type="common">Arthrobacter picolinophilus</name>
    <dbReference type="NCBI Taxonomy" id="1833"/>
    <lineage>
        <taxon>Bacteria</taxon>
        <taxon>Bacillati</taxon>
        <taxon>Actinomycetota</taxon>
        <taxon>Actinomycetes</taxon>
        <taxon>Mycobacteriales</taxon>
        <taxon>Nocardiaceae</taxon>
        <taxon>Rhodococcus</taxon>
        <taxon>Rhodococcus erythropolis group</taxon>
    </lineage>
</organism>
<keyword evidence="2" id="KW-0378">Hydrolase</keyword>
<dbReference type="KEGG" id="reb:XU06_30970"/>
<dbReference type="EMBL" id="JAECSB010000043">
    <property type="protein sequence ID" value="MBH5143704.1"/>
    <property type="molecule type" value="Genomic_DNA"/>
</dbReference>
<keyword evidence="3" id="KW-1185">Reference proteome</keyword>
<dbReference type="Pfam" id="PF02517">
    <property type="entry name" value="Rce1-like"/>
    <property type="match status" value="1"/>
</dbReference>
<keyword evidence="2" id="KW-0645">Protease</keyword>
<evidence type="ECO:0000313" key="3">
    <source>
        <dbReference type="Proteomes" id="UP000627573"/>
    </source>
</evidence>
<name>A0A0E3VEC3_RHOER</name>
<comment type="caution">
    <text evidence="2">The sequence shown here is derived from an EMBL/GenBank/DDBJ whole genome shotgun (WGS) entry which is preliminary data.</text>
</comment>
<dbReference type="AlphaFoldDB" id="A0A0E3VEC3"/>
<dbReference type="GO" id="GO:0006508">
    <property type="term" value="P:proteolysis"/>
    <property type="evidence" value="ECO:0007669"/>
    <property type="project" value="UniProtKB-KW"/>
</dbReference>
<accession>A0A0E3VEC3</accession>
<dbReference type="GO" id="GO:0004175">
    <property type="term" value="F:endopeptidase activity"/>
    <property type="evidence" value="ECO:0007669"/>
    <property type="project" value="UniProtKB-ARBA"/>
</dbReference>
<evidence type="ECO:0000313" key="2">
    <source>
        <dbReference type="EMBL" id="MBH5143704.1"/>
    </source>
</evidence>
<dbReference type="Proteomes" id="UP000627573">
    <property type="component" value="Unassembled WGS sequence"/>
</dbReference>
<gene>
    <name evidence="2" type="ORF">I3517_13910</name>
</gene>
<reference evidence="2 3" key="1">
    <citation type="submission" date="2020-12" db="EMBL/GenBank/DDBJ databases">
        <title>Draft genome sequence of furan degrading bacterial strain FUR100.</title>
        <authorList>
            <person name="Woiski C."/>
        </authorList>
    </citation>
    <scope>NUCLEOTIDE SEQUENCE [LARGE SCALE GENOMIC DNA]</scope>
    <source>
        <strain evidence="2 3">FUR100</strain>
    </source>
</reference>
<protein>
    <submittedName>
        <fullName evidence="2">CPBP family intramembrane metalloprotease</fullName>
    </submittedName>
</protein>
<feature type="domain" description="CAAX prenyl protease 2/Lysostaphin resistance protein A-like" evidence="1">
    <location>
        <begin position="183"/>
        <end position="275"/>
    </location>
</feature>